<evidence type="ECO:0000259" key="1">
    <source>
        <dbReference type="Pfam" id="PF13905"/>
    </source>
</evidence>
<protein>
    <recommendedName>
        <fullName evidence="1">Thioredoxin-like fold domain-containing protein</fullName>
    </recommendedName>
</protein>
<keyword evidence="3" id="KW-1185">Reference proteome</keyword>
<dbReference type="InterPro" id="IPR012336">
    <property type="entry name" value="Thioredoxin-like_fold"/>
</dbReference>
<organism evidence="2 3">
    <name type="scientific">Phyllotreta striolata</name>
    <name type="common">Striped flea beetle</name>
    <name type="synonym">Crioceris striolata</name>
    <dbReference type="NCBI Taxonomy" id="444603"/>
    <lineage>
        <taxon>Eukaryota</taxon>
        <taxon>Metazoa</taxon>
        <taxon>Ecdysozoa</taxon>
        <taxon>Arthropoda</taxon>
        <taxon>Hexapoda</taxon>
        <taxon>Insecta</taxon>
        <taxon>Pterygota</taxon>
        <taxon>Neoptera</taxon>
        <taxon>Endopterygota</taxon>
        <taxon>Coleoptera</taxon>
        <taxon>Polyphaga</taxon>
        <taxon>Cucujiformia</taxon>
        <taxon>Chrysomeloidea</taxon>
        <taxon>Chrysomelidae</taxon>
        <taxon>Galerucinae</taxon>
        <taxon>Alticini</taxon>
        <taxon>Phyllotreta</taxon>
    </lineage>
</organism>
<feature type="domain" description="Thioredoxin-like fold" evidence="1">
    <location>
        <begin position="41"/>
        <end position="145"/>
    </location>
</feature>
<reference evidence="2" key="1">
    <citation type="submission" date="2022-01" db="EMBL/GenBank/DDBJ databases">
        <authorList>
            <person name="King R."/>
        </authorList>
    </citation>
    <scope>NUCLEOTIDE SEQUENCE</scope>
</reference>
<accession>A0A9N9TX19</accession>
<name>A0A9N9TX19_PHYSR</name>
<dbReference type="GO" id="GO:0004791">
    <property type="term" value="F:thioredoxin-disulfide reductase (NADPH) activity"/>
    <property type="evidence" value="ECO:0007669"/>
    <property type="project" value="TreeGrafter"/>
</dbReference>
<dbReference type="PANTHER" id="PTHR46472:SF1">
    <property type="entry name" value="NUCLEOREDOXIN"/>
    <property type="match status" value="1"/>
</dbReference>
<dbReference type="InterPro" id="IPR036249">
    <property type="entry name" value="Thioredoxin-like_sf"/>
</dbReference>
<dbReference type="GO" id="GO:0031397">
    <property type="term" value="P:negative regulation of protein ubiquitination"/>
    <property type="evidence" value="ECO:0007669"/>
    <property type="project" value="TreeGrafter"/>
</dbReference>
<dbReference type="GO" id="GO:0005634">
    <property type="term" value="C:nucleus"/>
    <property type="evidence" value="ECO:0007669"/>
    <property type="project" value="TreeGrafter"/>
</dbReference>
<dbReference type="Pfam" id="PF13905">
    <property type="entry name" value="Thioredoxin_8"/>
    <property type="match status" value="2"/>
</dbReference>
<dbReference type="Gene3D" id="3.40.30.10">
    <property type="entry name" value="Glutaredoxin"/>
    <property type="match status" value="2"/>
</dbReference>
<dbReference type="AlphaFoldDB" id="A0A9N9TX19"/>
<feature type="domain" description="Thioredoxin-like fold" evidence="1">
    <location>
        <begin position="210"/>
        <end position="250"/>
    </location>
</feature>
<dbReference type="SUPFAM" id="SSF52833">
    <property type="entry name" value="Thioredoxin-like"/>
    <property type="match status" value="1"/>
</dbReference>
<dbReference type="Proteomes" id="UP001153712">
    <property type="component" value="Chromosome 5"/>
</dbReference>
<proteinExistence type="predicted"/>
<gene>
    <name evidence="2" type="ORF">PHYEVI_LOCUS8586</name>
</gene>
<dbReference type="GO" id="GO:0030178">
    <property type="term" value="P:negative regulation of Wnt signaling pathway"/>
    <property type="evidence" value="ECO:0007669"/>
    <property type="project" value="TreeGrafter"/>
</dbReference>
<evidence type="ECO:0000313" key="2">
    <source>
        <dbReference type="EMBL" id="CAG9862266.1"/>
    </source>
</evidence>
<dbReference type="OrthoDB" id="9440957at2759"/>
<evidence type="ECO:0000313" key="3">
    <source>
        <dbReference type="Proteomes" id="UP001153712"/>
    </source>
</evidence>
<dbReference type="PANTHER" id="PTHR46472">
    <property type="entry name" value="NUCLEOREDOXIN"/>
    <property type="match status" value="1"/>
</dbReference>
<dbReference type="EMBL" id="OU900098">
    <property type="protein sequence ID" value="CAG9862266.1"/>
    <property type="molecule type" value="Genomic_DNA"/>
</dbReference>
<sequence length="250" mass="29067">MEKLKWYERLFGKKLIKCETLSNSNNFDTISTCDVLDAANVTGVYFSFANINLHSDEFINKLRDLYERFRNEGGNEEKKFEVVQVVMWAHNDNYGDIESSHRESLMGLSWFAVPFSEIDLKTRLSRRYRIKSGVPTLVLLNRDGSTVTVSAQEKLLEDPSGSNFPWRPRPVEHVLKDIVLQPGGSFYSEHKNFTKEDIRYENLPEGIKGFYFSANWCPPCRAFTPQLADIYRIIRKKEPNFEIIFVSSDR</sequence>